<feature type="short sequence motif" description="Histidine triad motif" evidence="1">
    <location>
        <begin position="127"/>
        <end position="131"/>
    </location>
</feature>
<organism evidence="3 4">
    <name type="scientific">Akanthomyces muscarius</name>
    <name type="common">Entomopathogenic fungus</name>
    <name type="synonym">Lecanicillium muscarium</name>
    <dbReference type="NCBI Taxonomy" id="2231603"/>
    <lineage>
        <taxon>Eukaryota</taxon>
        <taxon>Fungi</taxon>
        <taxon>Dikarya</taxon>
        <taxon>Ascomycota</taxon>
        <taxon>Pezizomycotina</taxon>
        <taxon>Sordariomycetes</taxon>
        <taxon>Hypocreomycetidae</taxon>
        <taxon>Hypocreales</taxon>
        <taxon>Cordycipitaceae</taxon>
        <taxon>Akanthomyces</taxon>
    </lineage>
</organism>
<dbReference type="Gene3D" id="3.30.428.10">
    <property type="entry name" value="HIT-like"/>
    <property type="match status" value="1"/>
</dbReference>
<gene>
    <name evidence="3" type="ORF">LMH87_002748</name>
</gene>
<keyword evidence="4" id="KW-1185">Reference proteome</keyword>
<comment type="caution">
    <text evidence="3">The sequence shown here is derived from an EMBL/GenBank/DDBJ whole genome shotgun (WGS) entry which is preliminary data.</text>
</comment>
<dbReference type="SUPFAM" id="SSF54197">
    <property type="entry name" value="HIT-like"/>
    <property type="match status" value="1"/>
</dbReference>
<evidence type="ECO:0000256" key="1">
    <source>
        <dbReference type="PROSITE-ProRule" id="PRU00464"/>
    </source>
</evidence>
<dbReference type="EMBL" id="JAJHUN010000010">
    <property type="protein sequence ID" value="KAJ4148269.1"/>
    <property type="molecule type" value="Genomic_DNA"/>
</dbReference>
<dbReference type="Pfam" id="PF11969">
    <property type="entry name" value="DcpS_C"/>
    <property type="match status" value="1"/>
</dbReference>
<evidence type="ECO:0000259" key="2">
    <source>
        <dbReference type="PROSITE" id="PS51084"/>
    </source>
</evidence>
<dbReference type="PANTHER" id="PTHR12486">
    <property type="entry name" value="APRATAXIN-RELATED"/>
    <property type="match status" value="1"/>
</dbReference>
<reference evidence="3" key="1">
    <citation type="journal article" date="2023" name="Access Microbiol">
        <title>De-novo genome assembly for Akanthomyces muscarius, a biocontrol agent of insect agricultural pests.</title>
        <authorList>
            <person name="Erdos Z."/>
            <person name="Studholme D.J."/>
            <person name="Raymond B."/>
            <person name="Sharma M."/>
        </authorList>
    </citation>
    <scope>NUCLEOTIDE SEQUENCE</scope>
    <source>
        <strain evidence="3">Ve6</strain>
    </source>
</reference>
<protein>
    <recommendedName>
        <fullName evidence="2">HIT domain-containing protein</fullName>
    </recommendedName>
</protein>
<dbReference type="InterPro" id="IPR036265">
    <property type="entry name" value="HIT-like_sf"/>
</dbReference>
<dbReference type="AlphaFoldDB" id="A0A9W8UJR7"/>
<dbReference type="KEGG" id="amus:LMH87_002748"/>
<dbReference type="PROSITE" id="PS51084">
    <property type="entry name" value="HIT_2"/>
    <property type="match status" value="1"/>
</dbReference>
<feature type="domain" description="HIT" evidence="2">
    <location>
        <begin position="22"/>
        <end position="143"/>
    </location>
</feature>
<dbReference type="Proteomes" id="UP001144673">
    <property type="component" value="Chromosome 3"/>
</dbReference>
<evidence type="ECO:0000313" key="3">
    <source>
        <dbReference type="EMBL" id="KAJ4148269.1"/>
    </source>
</evidence>
<proteinExistence type="predicted"/>
<accession>A0A9W8UJR7</accession>
<name>A0A9W8UJR7_AKAMU</name>
<evidence type="ECO:0000313" key="4">
    <source>
        <dbReference type="Proteomes" id="UP001144673"/>
    </source>
</evidence>
<dbReference type="InterPro" id="IPR011146">
    <property type="entry name" value="HIT-like"/>
</dbReference>
<dbReference type="RefSeq" id="XP_056051210.1">
    <property type="nucleotide sequence ID" value="XM_056194254.1"/>
</dbReference>
<dbReference type="GO" id="GO:0003824">
    <property type="term" value="F:catalytic activity"/>
    <property type="evidence" value="ECO:0007669"/>
    <property type="project" value="InterPro"/>
</dbReference>
<sequence length="174" mass="20432">MEAIRRLYNYLTGLYCTERFQNECVFCDRANFANILYEDDKIIAIDSLRPAGQYHWLILPKVHAVRDIEGLNRQHIGLLQAMDRVKKQLVREKCQGISPSAIMSGYHRGRRQLLGNIFWPDIISIRHLHLHVIVRPHLVPWLFKYPPWLPLMWKSDTRVLKETQLLLSSTGCIT</sequence>
<dbReference type="GeneID" id="80889907"/>